<dbReference type="STRING" id="1912795.BK816_03420"/>
<protein>
    <recommendedName>
        <fullName evidence="4">Stage II sporulation protein M</fullName>
    </recommendedName>
</protein>
<evidence type="ECO:0000313" key="3">
    <source>
        <dbReference type="Proteomes" id="UP000176288"/>
    </source>
</evidence>
<keyword evidence="1" id="KW-0812">Transmembrane</keyword>
<dbReference type="Pfam" id="PF01944">
    <property type="entry name" value="SpoIIM"/>
    <property type="match status" value="1"/>
</dbReference>
<feature type="transmembrane region" description="Helical" evidence="1">
    <location>
        <begin position="214"/>
        <end position="232"/>
    </location>
</feature>
<feature type="transmembrane region" description="Helical" evidence="1">
    <location>
        <begin position="281"/>
        <end position="301"/>
    </location>
</feature>
<evidence type="ECO:0000313" key="2">
    <source>
        <dbReference type="EMBL" id="AOZ72459.1"/>
    </source>
</evidence>
<organism evidence="2 3">
    <name type="scientific">Boudabousia tangfeifanii</name>
    <dbReference type="NCBI Taxonomy" id="1912795"/>
    <lineage>
        <taxon>Bacteria</taxon>
        <taxon>Bacillati</taxon>
        <taxon>Actinomycetota</taxon>
        <taxon>Actinomycetes</taxon>
        <taxon>Actinomycetales</taxon>
        <taxon>Actinomycetaceae</taxon>
        <taxon>Boudabousia</taxon>
    </lineage>
</organism>
<evidence type="ECO:0000256" key="1">
    <source>
        <dbReference type="SAM" id="Phobius"/>
    </source>
</evidence>
<proteinExistence type="predicted"/>
<name>A0A1D9MJU5_9ACTO</name>
<keyword evidence="3" id="KW-1185">Reference proteome</keyword>
<gene>
    <name evidence="2" type="ORF">BK816_03420</name>
</gene>
<dbReference type="EMBL" id="CP017812">
    <property type="protein sequence ID" value="AOZ72459.1"/>
    <property type="molecule type" value="Genomic_DNA"/>
</dbReference>
<reference evidence="2 3" key="1">
    <citation type="submission" date="2016-10" db="EMBL/GenBank/DDBJ databases">
        <title>Actinomyces aegypiusis sp. nov., isolated from the Aegypius monachus in Qinghai Tibet Plateau China.</title>
        <authorList>
            <person name="Wang Y."/>
        </authorList>
    </citation>
    <scope>NUCLEOTIDE SEQUENCE [LARGE SCALE GENOMIC DNA]</scope>
    <source>
        <strain evidence="2 3">VUL4_3</strain>
    </source>
</reference>
<dbReference type="AlphaFoldDB" id="A0A1D9MJU5"/>
<dbReference type="PANTHER" id="PTHR35337">
    <property type="entry name" value="SLR1478 PROTEIN"/>
    <property type="match status" value="1"/>
</dbReference>
<keyword evidence="1" id="KW-0472">Membrane</keyword>
<accession>A0A1D9MJU5</accession>
<feature type="transmembrane region" description="Helical" evidence="1">
    <location>
        <begin position="162"/>
        <end position="182"/>
    </location>
</feature>
<feature type="transmembrane region" description="Helical" evidence="1">
    <location>
        <begin position="98"/>
        <end position="119"/>
    </location>
</feature>
<dbReference type="KEGG" id="avu:BK816_03420"/>
<keyword evidence="1" id="KW-1133">Transmembrane helix</keyword>
<dbReference type="InterPro" id="IPR002798">
    <property type="entry name" value="SpoIIM-like"/>
</dbReference>
<sequence length="322" mass="35804">MLEKLRKDQWRRLEVLCAKRKLSGPQCDELTHLYRQVAADLSLLQAEYGDNDTSAYLSNLLQMARSKMSGAPKLNFFELVSRFFLKDFPIAVWRERGWIIAATGLFLLVALVSGFHVYLNPDALLLTSSKDSLDRYANESFINYYSEHAASLFSTQVWTNNAWLAALMVALGLTGFVPVYILISNAAAVGRAGAVVSLYNSPEVFFSYILPHGILELSALFIAGGVGFSLFVKVLMPGRKTRLQALGDGGKQLLMVAFGLVFVLLNAGILEGYLTPSALPVWLKISIGTFCLLAWIVYFWFFGSRQAQLLAEDEHGYYQPTA</sequence>
<feature type="transmembrane region" description="Helical" evidence="1">
    <location>
        <begin position="253"/>
        <end position="275"/>
    </location>
</feature>
<evidence type="ECO:0008006" key="4">
    <source>
        <dbReference type="Google" id="ProtNLM"/>
    </source>
</evidence>
<dbReference type="PANTHER" id="PTHR35337:SF1">
    <property type="entry name" value="SLR1478 PROTEIN"/>
    <property type="match status" value="1"/>
</dbReference>
<dbReference type="Proteomes" id="UP000176288">
    <property type="component" value="Chromosome"/>
</dbReference>
<dbReference type="RefSeq" id="WP_071163925.1">
    <property type="nucleotide sequence ID" value="NZ_CP017812.1"/>
</dbReference>